<evidence type="ECO:0000313" key="2">
    <source>
        <dbReference type="Proteomes" id="UP001163719"/>
    </source>
</evidence>
<dbReference type="EMBL" id="JAPDHV010000001">
    <property type="protein sequence ID" value="MCW3160102.1"/>
    <property type="molecule type" value="Genomic_DNA"/>
</dbReference>
<dbReference type="Gene3D" id="3.40.630.30">
    <property type="match status" value="1"/>
</dbReference>
<dbReference type="Proteomes" id="UP001163719">
    <property type="component" value="Unassembled WGS sequence"/>
</dbReference>
<keyword evidence="2" id="KW-1185">Reference proteome</keyword>
<dbReference type="InterPro" id="IPR016181">
    <property type="entry name" value="Acyl_CoA_acyltransferase"/>
</dbReference>
<sequence>MSYTFKIYNSIFELPLNWNAVVGSRNIMLSKEYFNALEKSAPDNMKCYYMGFFKDDELIGGALFQYLDFQYHSTFQKNQVWCSISNFFARKFGKDVMILGNNMLTGQNGFYFDSSKITFGQMVSLLDEAVEVMQKEKRKTALIIYKDYQASFIEYFQGKNYQAYFRFSVQPNMILKLRENWITFEDYLNAFSTKYRTRAKAARKKIQGIVKRELDLETIKKHQAEMNLLYQNVAENAPFNTFFLAENHFEKMKEYLAQNFRIFGYFSNGKLIGFYTLILNNNDIDTYFLGYDKALQKEKQLYLNMLLDIVEFGICHRFDKVIFGRTALEIKSTIGAEPVEIFGLMKHNNKILNPYIERIFLSVNPKVEWIQRKPFKSDF</sequence>
<gene>
    <name evidence="1" type="ORF">OH806_02305</name>
</gene>
<name>A0ABT3HJY1_9FLAO</name>
<dbReference type="Pfam" id="PF04339">
    <property type="entry name" value="FemAB_like"/>
    <property type="match status" value="1"/>
</dbReference>
<accession>A0ABT3HJY1</accession>
<dbReference type="SUPFAM" id="SSF55729">
    <property type="entry name" value="Acyl-CoA N-acyltransferases (Nat)"/>
    <property type="match status" value="1"/>
</dbReference>
<evidence type="ECO:0000313" key="1">
    <source>
        <dbReference type="EMBL" id="MCW3160102.1"/>
    </source>
</evidence>
<reference evidence="1" key="1">
    <citation type="submission" date="2022-10" db="EMBL/GenBank/DDBJ databases">
        <title>Chryseobacterium babae sp. nov. isolated from the gut of the beetle Oryctes rhinoceros, and Chryseobacterium kimseyorum sp. nov., isolated from a stick insect rearing cage.</title>
        <authorList>
            <person name="Shelomi M."/>
            <person name="Han C.-J."/>
            <person name="Chen W.-M."/>
            <person name="Chen H.-K."/>
            <person name="Liaw S.-J."/>
            <person name="Muhle E."/>
            <person name="Clermont D."/>
        </authorList>
    </citation>
    <scope>NUCLEOTIDE SEQUENCE</scope>
    <source>
        <strain evidence="1">WLa1L2M3</strain>
    </source>
</reference>
<dbReference type="InterPro" id="IPR007434">
    <property type="entry name" value="FemAB-like"/>
</dbReference>
<proteinExistence type="predicted"/>
<comment type="caution">
    <text evidence="1">The sequence shown here is derived from an EMBL/GenBank/DDBJ whole genome shotgun (WGS) entry which is preliminary data.</text>
</comment>
<organism evidence="1 2">
    <name type="scientific">Chryseobacterium oryctis</name>
    <dbReference type="NCBI Taxonomy" id="2952618"/>
    <lineage>
        <taxon>Bacteria</taxon>
        <taxon>Pseudomonadati</taxon>
        <taxon>Bacteroidota</taxon>
        <taxon>Flavobacteriia</taxon>
        <taxon>Flavobacteriales</taxon>
        <taxon>Weeksellaceae</taxon>
        <taxon>Chryseobacterium group</taxon>
        <taxon>Chryseobacterium</taxon>
    </lineage>
</organism>
<dbReference type="RefSeq" id="WP_264742065.1">
    <property type="nucleotide sequence ID" value="NZ_JAPDHV010000001.1"/>
</dbReference>
<protein>
    <submittedName>
        <fullName evidence="1">Peptidogalycan biosysnthesis protein</fullName>
    </submittedName>
</protein>